<protein>
    <recommendedName>
        <fullName evidence="6">Thioredoxin domain-containing protein</fullName>
    </recommendedName>
</protein>
<keyword evidence="8" id="KW-1185">Reference proteome</keyword>
<sequence length="165" mass="17934">MQKRITLLLFLMSGLASAVRPGDVAPDFTLNDATGKRVTLSSLRGQPVVLTFWATWCLVCKKNLPELNQEAGRAKMKNMFAVSATDTPKAALAYFKQSRLGSITPLVDAPRTKATSNGAAVAKAYRIIGQPVSVFIDQGGKVAAVHSGYLPPEQFRAYLKQIRPR</sequence>
<gene>
    <name evidence="7" type="ORF">GCM10008955_39300</name>
</gene>
<comment type="subcellular location">
    <subcellularLocation>
        <location evidence="1">Cell envelope</location>
    </subcellularLocation>
</comment>
<dbReference type="CDD" id="cd02966">
    <property type="entry name" value="TlpA_like_family"/>
    <property type="match status" value="1"/>
</dbReference>
<feature type="chain" id="PRO_5046181552" description="Thioredoxin domain-containing protein" evidence="5">
    <location>
        <begin position="19"/>
        <end position="165"/>
    </location>
</feature>
<evidence type="ECO:0000256" key="4">
    <source>
        <dbReference type="ARBA" id="ARBA00023284"/>
    </source>
</evidence>
<dbReference type="Proteomes" id="UP000647587">
    <property type="component" value="Unassembled WGS sequence"/>
</dbReference>
<dbReference type="EMBL" id="BMPP01000028">
    <property type="protein sequence ID" value="GGK41652.1"/>
    <property type="molecule type" value="Genomic_DNA"/>
</dbReference>
<comment type="caution">
    <text evidence="7">The sequence shown here is derived from an EMBL/GenBank/DDBJ whole genome shotgun (WGS) entry which is preliminary data.</text>
</comment>
<name>A0ABQ2F1P1_9DEIO</name>
<dbReference type="InterPro" id="IPR036249">
    <property type="entry name" value="Thioredoxin-like_sf"/>
</dbReference>
<organism evidence="7 8">
    <name type="scientific">Deinococcus malanensis</name>
    <dbReference type="NCBI Taxonomy" id="1706855"/>
    <lineage>
        <taxon>Bacteria</taxon>
        <taxon>Thermotogati</taxon>
        <taxon>Deinococcota</taxon>
        <taxon>Deinococci</taxon>
        <taxon>Deinococcales</taxon>
        <taxon>Deinococcaceae</taxon>
        <taxon>Deinococcus</taxon>
    </lineage>
</organism>
<evidence type="ECO:0000256" key="2">
    <source>
        <dbReference type="ARBA" id="ARBA00022748"/>
    </source>
</evidence>
<dbReference type="PANTHER" id="PTHR42852:SF6">
    <property type="entry name" value="THIOL:DISULFIDE INTERCHANGE PROTEIN DSBE"/>
    <property type="match status" value="1"/>
</dbReference>
<evidence type="ECO:0000259" key="6">
    <source>
        <dbReference type="PROSITE" id="PS51352"/>
    </source>
</evidence>
<dbReference type="Pfam" id="PF00578">
    <property type="entry name" value="AhpC-TSA"/>
    <property type="match status" value="1"/>
</dbReference>
<evidence type="ECO:0000256" key="5">
    <source>
        <dbReference type="SAM" id="SignalP"/>
    </source>
</evidence>
<evidence type="ECO:0000313" key="7">
    <source>
        <dbReference type="EMBL" id="GGK41652.1"/>
    </source>
</evidence>
<evidence type="ECO:0000256" key="3">
    <source>
        <dbReference type="ARBA" id="ARBA00023157"/>
    </source>
</evidence>
<keyword evidence="4" id="KW-0676">Redox-active center</keyword>
<evidence type="ECO:0000313" key="8">
    <source>
        <dbReference type="Proteomes" id="UP000647587"/>
    </source>
</evidence>
<keyword evidence="3" id="KW-1015">Disulfide bond</keyword>
<feature type="domain" description="Thioredoxin" evidence="6">
    <location>
        <begin position="19"/>
        <end position="164"/>
    </location>
</feature>
<dbReference type="InterPro" id="IPR000866">
    <property type="entry name" value="AhpC/TSA"/>
</dbReference>
<dbReference type="PROSITE" id="PS51352">
    <property type="entry name" value="THIOREDOXIN_2"/>
    <property type="match status" value="1"/>
</dbReference>
<keyword evidence="2" id="KW-0201">Cytochrome c-type biogenesis</keyword>
<proteinExistence type="predicted"/>
<evidence type="ECO:0000256" key="1">
    <source>
        <dbReference type="ARBA" id="ARBA00004196"/>
    </source>
</evidence>
<feature type="signal peptide" evidence="5">
    <location>
        <begin position="1"/>
        <end position="18"/>
    </location>
</feature>
<reference evidence="8" key="1">
    <citation type="journal article" date="2019" name="Int. J. Syst. Evol. Microbiol.">
        <title>The Global Catalogue of Microorganisms (GCM) 10K type strain sequencing project: providing services to taxonomists for standard genome sequencing and annotation.</title>
        <authorList>
            <consortium name="The Broad Institute Genomics Platform"/>
            <consortium name="The Broad Institute Genome Sequencing Center for Infectious Disease"/>
            <person name="Wu L."/>
            <person name="Ma J."/>
        </authorList>
    </citation>
    <scope>NUCLEOTIDE SEQUENCE [LARGE SCALE GENOMIC DNA]</scope>
    <source>
        <strain evidence="8">JCM 30331</strain>
    </source>
</reference>
<dbReference type="SUPFAM" id="SSF52833">
    <property type="entry name" value="Thioredoxin-like"/>
    <property type="match status" value="1"/>
</dbReference>
<dbReference type="InterPro" id="IPR050553">
    <property type="entry name" value="Thioredoxin_ResA/DsbE_sf"/>
</dbReference>
<dbReference type="Gene3D" id="3.40.30.10">
    <property type="entry name" value="Glutaredoxin"/>
    <property type="match status" value="1"/>
</dbReference>
<accession>A0ABQ2F1P1</accession>
<dbReference type="InterPro" id="IPR013766">
    <property type="entry name" value="Thioredoxin_domain"/>
</dbReference>
<dbReference type="RefSeq" id="WP_189011835.1">
    <property type="nucleotide sequence ID" value="NZ_BMPP01000028.1"/>
</dbReference>
<keyword evidence="5" id="KW-0732">Signal</keyword>
<dbReference type="PANTHER" id="PTHR42852">
    <property type="entry name" value="THIOL:DISULFIDE INTERCHANGE PROTEIN DSBE"/>
    <property type="match status" value="1"/>
</dbReference>